<evidence type="ECO:0000313" key="1">
    <source>
        <dbReference type="EMBL" id="CEK54445.1"/>
    </source>
</evidence>
<dbReference type="AlphaFoldDB" id="A0A0B6YG35"/>
<accession>A0A0B6YG35</accession>
<feature type="non-terminal residue" evidence="1">
    <location>
        <position position="1"/>
    </location>
</feature>
<name>A0A0B6YG35_9EUPU</name>
<dbReference type="EMBL" id="HACG01007580">
    <property type="protein sequence ID" value="CEK54445.1"/>
    <property type="molecule type" value="Transcribed_RNA"/>
</dbReference>
<protein>
    <submittedName>
        <fullName evidence="1">Uncharacterized protein</fullName>
    </submittedName>
</protein>
<gene>
    <name evidence="1" type="primary">ORF22824</name>
</gene>
<proteinExistence type="predicted"/>
<reference evidence="1" key="1">
    <citation type="submission" date="2014-12" db="EMBL/GenBank/DDBJ databases">
        <title>Insight into the proteome of Arion vulgaris.</title>
        <authorList>
            <person name="Aradska J."/>
            <person name="Bulat T."/>
            <person name="Smidak R."/>
            <person name="Sarate P."/>
            <person name="Gangsoo J."/>
            <person name="Sialana F."/>
            <person name="Bilban M."/>
            <person name="Lubec G."/>
        </authorList>
    </citation>
    <scope>NUCLEOTIDE SEQUENCE</scope>
    <source>
        <tissue evidence="1">Skin</tissue>
    </source>
</reference>
<sequence>PERISQSFIVLSLDAVSARIPSEVKERAVISSVCPDSRSKAIPPGSVKHSVVGIKAGTEDCFAAAKRG</sequence>
<organism evidence="1">
    <name type="scientific">Arion vulgaris</name>
    <dbReference type="NCBI Taxonomy" id="1028688"/>
    <lineage>
        <taxon>Eukaryota</taxon>
        <taxon>Metazoa</taxon>
        <taxon>Spiralia</taxon>
        <taxon>Lophotrochozoa</taxon>
        <taxon>Mollusca</taxon>
        <taxon>Gastropoda</taxon>
        <taxon>Heterobranchia</taxon>
        <taxon>Euthyneura</taxon>
        <taxon>Panpulmonata</taxon>
        <taxon>Eupulmonata</taxon>
        <taxon>Stylommatophora</taxon>
        <taxon>Helicina</taxon>
        <taxon>Arionoidea</taxon>
        <taxon>Arionidae</taxon>
        <taxon>Arion</taxon>
    </lineage>
</organism>